<evidence type="ECO:0000313" key="2">
    <source>
        <dbReference type="Proteomes" id="UP000076510"/>
    </source>
</evidence>
<gene>
    <name evidence="1" type="ORF">AV649_10810</name>
</gene>
<dbReference type="AlphaFoldDB" id="A0A0J5VAI8"/>
<dbReference type="EMBL" id="LQQY01000002">
    <property type="protein sequence ID" value="KZE53253.1"/>
    <property type="molecule type" value="Genomic_DNA"/>
</dbReference>
<organism evidence="1 2">
    <name type="scientific">Rossellomorea marisflavi</name>
    <dbReference type="NCBI Taxonomy" id="189381"/>
    <lineage>
        <taxon>Bacteria</taxon>
        <taxon>Bacillati</taxon>
        <taxon>Bacillota</taxon>
        <taxon>Bacilli</taxon>
        <taxon>Bacillales</taxon>
        <taxon>Bacillaceae</taxon>
        <taxon>Rossellomorea</taxon>
    </lineage>
</organism>
<sequence length="152" mass="17602">MLTFEQKCTIIEGFEELTRKDVSLGRVNYHFEDSLYEKTTVVYHLHPNGNGFVYTGNLPGYSPNAKGLVNVRDFDEEQLRTIIADSISFLSTEEEILPPEEQTWIDAEGHTLLLTEEDDRWNIYSGENLEDSFGGYEDAAHYLREEGFKRRK</sequence>
<dbReference type="RefSeq" id="WP_048007085.1">
    <property type="nucleotide sequence ID" value="NZ_CAXQIX010000115.1"/>
</dbReference>
<comment type="caution">
    <text evidence="1">The sequence shown here is derived from an EMBL/GenBank/DDBJ whole genome shotgun (WGS) entry which is preliminary data.</text>
</comment>
<reference evidence="2" key="1">
    <citation type="submission" date="2016-01" db="EMBL/GenBank/DDBJ databases">
        <title>Whole genome sequencing of Bhargavaea cecembensis T14.</title>
        <authorList>
            <person name="Hong K.W."/>
        </authorList>
    </citation>
    <scope>NUCLEOTIDE SEQUENCE [LARGE SCALE GENOMIC DNA]</scope>
    <source>
        <strain evidence="2">M19</strain>
    </source>
</reference>
<dbReference type="Proteomes" id="UP000076510">
    <property type="component" value="Unassembled WGS sequence"/>
</dbReference>
<dbReference type="OrthoDB" id="2360619at2"/>
<protein>
    <submittedName>
        <fullName evidence="1">Uncharacterized protein</fullName>
    </submittedName>
</protein>
<name>A0A0J5VAI8_9BACI</name>
<accession>A0A0J5VAI8</accession>
<dbReference type="PATRIC" id="fig|189381.10.peg.238"/>
<proteinExistence type="predicted"/>
<evidence type="ECO:0000313" key="1">
    <source>
        <dbReference type="EMBL" id="KZE53253.1"/>
    </source>
</evidence>